<feature type="region of interest" description="Disordered" evidence="1">
    <location>
        <begin position="1"/>
        <end position="67"/>
    </location>
</feature>
<keyword evidence="3" id="KW-1185">Reference proteome</keyword>
<evidence type="ECO:0000256" key="1">
    <source>
        <dbReference type="SAM" id="MobiDB-lite"/>
    </source>
</evidence>
<dbReference type="Proteomes" id="UP000024635">
    <property type="component" value="Unassembled WGS sequence"/>
</dbReference>
<protein>
    <submittedName>
        <fullName evidence="2">Uncharacterized protein</fullName>
    </submittedName>
</protein>
<evidence type="ECO:0000313" key="2">
    <source>
        <dbReference type="EMBL" id="EYB91094.1"/>
    </source>
</evidence>
<proteinExistence type="predicted"/>
<gene>
    <name evidence="2" type="primary">Acey_s0210.g2125</name>
    <name evidence="2" type="ORF">Y032_0210g2125</name>
</gene>
<accession>A0A016SLC3</accession>
<dbReference type="AlphaFoldDB" id="A0A016SLC3"/>
<dbReference type="EMBL" id="JARK01001546">
    <property type="protein sequence ID" value="EYB91094.1"/>
    <property type="molecule type" value="Genomic_DNA"/>
</dbReference>
<reference evidence="3" key="1">
    <citation type="journal article" date="2015" name="Nat. Genet.">
        <title>The genome and transcriptome of the zoonotic hookworm Ancylostoma ceylanicum identify infection-specific gene families.</title>
        <authorList>
            <person name="Schwarz E.M."/>
            <person name="Hu Y."/>
            <person name="Antoshechkin I."/>
            <person name="Miller M.M."/>
            <person name="Sternberg P.W."/>
            <person name="Aroian R.V."/>
        </authorList>
    </citation>
    <scope>NUCLEOTIDE SEQUENCE</scope>
    <source>
        <strain evidence="3">HY135</strain>
    </source>
</reference>
<sequence length="67" mass="7346">MVPACSVGLYERPTNRRAAGQGNARDEDGDPTDDGLAPARQRRIQQCIPVSRRGVQGPCQLAREKKQ</sequence>
<comment type="caution">
    <text evidence="2">The sequence shown here is derived from an EMBL/GenBank/DDBJ whole genome shotgun (WGS) entry which is preliminary data.</text>
</comment>
<name>A0A016SLC3_9BILA</name>
<organism evidence="2 3">
    <name type="scientific">Ancylostoma ceylanicum</name>
    <dbReference type="NCBI Taxonomy" id="53326"/>
    <lineage>
        <taxon>Eukaryota</taxon>
        <taxon>Metazoa</taxon>
        <taxon>Ecdysozoa</taxon>
        <taxon>Nematoda</taxon>
        <taxon>Chromadorea</taxon>
        <taxon>Rhabditida</taxon>
        <taxon>Rhabditina</taxon>
        <taxon>Rhabditomorpha</taxon>
        <taxon>Strongyloidea</taxon>
        <taxon>Ancylostomatidae</taxon>
        <taxon>Ancylostomatinae</taxon>
        <taxon>Ancylostoma</taxon>
    </lineage>
</organism>
<evidence type="ECO:0000313" key="3">
    <source>
        <dbReference type="Proteomes" id="UP000024635"/>
    </source>
</evidence>